<dbReference type="PANTHER" id="PTHR22594">
    <property type="entry name" value="ASPARTYL/LYSYL-TRNA SYNTHETASE"/>
    <property type="match status" value="1"/>
</dbReference>
<evidence type="ECO:0000259" key="8">
    <source>
        <dbReference type="PROSITE" id="PS50862"/>
    </source>
</evidence>
<dbReference type="GO" id="GO:0005524">
    <property type="term" value="F:ATP binding"/>
    <property type="evidence" value="ECO:0007669"/>
    <property type="project" value="UniProtKB-UniRule"/>
</dbReference>
<dbReference type="InterPro" id="IPR004365">
    <property type="entry name" value="NA-bd_OB_tRNA"/>
</dbReference>
<feature type="binding site" evidence="7">
    <location>
        <position position="237"/>
    </location>
    <ligand>
        <name>ATP</name>
        <dbReference type="ChEBI" id="CHEBI:30616"/>
    </ligand>
</feature>
<dbReference type="PROSITE" id="PS50862">
    <property type="entry name" value="AA_TRNA_LIGASE_II"/>
    <property type="match status" value="1"/>
</dbReference>
<dbReference type="InterPro" id="IPR047089">
    <property type="entry name" value="Asp-tRNA-ligase_1_N"/>
</dbReference>
<feature type="binding site" evidence="7">
    <location>
        <position position="182"/>
    </location>
    <ligand>
        <name>L-aspartate</name>
        <dbReference type="ChEBI" id="CHEBI:29991"/>
    </ligand>
</feature>
<feature type="domain" description="Aminoacyl-transfer RNA synthetases class-II family profile" evidence="8">
    <location>
        <begin position="148"/>
        <end position="560"/>
    </location>
</feature>
<dbReference type="SUPFAM" id="SSF55261">
    <property type="entry name" value="GAD domain-like"/>
    <property type="match status" value="1"/>
</dbReference>
<dbReference type="Pfam" id="PF02938">
    <property type="entry name" value="GAD"/>
    <property type="match status" value="1"/>
</dbReference>
<dbReference type="InterPro" id="IPR002312">
    <property type="entry name" value="Asp/Asn-tRNA-synth_IIb"/>
</dbReference>
<dbReference type="Gene3D" id="2.40.50.140">
    <property type="entry name" value="Nucleic acid-binding proteins"/>
    <property type="match status" value="1"/>
</dbReference>
<dbReference type="GO" id="GO:0140096">
    <property type="term" value="F:catalytic activity, acting on a protein"/>
    <property type="evidence" value="ECO:0007669"/>
    <property type="project" value="UniProtKB-ARBA"/>
</dbReference>
<dbReference type="Gene3D" id="3.30.1360.30">
    <property type="entry name" value="GAD-like domain"/>
    <property type="match status" value="1"/>
</dbReference>
<dbReference type="SUPFAM" id="SSF55681">
    <property type="entry name" value="Class II aaRS and biotin synthetases"/>
    <property type="match status" value="1"/>
</dbReference>
<evidence type="ECO:0000256" key="3">
    <source>
        <dbReference type="ARBA" id="ARBA00022741"/>
    </source>
</evidence>
<comment type="subunit">
    <text evidence="7">Homodimer.</text>
</comment>
<dbReference type="GO" id="GO:0003676">
    <property type="term" value="F:nucleic acid binding"/>
    <property type="evidence" value="ECO:0007669"/>
    <property type="project" value="InterPro"/>
</dbReference>
<evidence type="ECO:0000256" key="1">
    <source>
        <dbReference type="ARBA" id="ARBA00006303"/>
    </source>
</evidence>
<dbReference type="AlphaFoldDB" id="A0A926DEX3"/>
<dbReference type="InterPro" id="IPR004115">
    <property type="entry name" value="GAD-like_sf"/>
</dbReference>
<dbReference type="EC" id="6.1.1.12" evidence="7"/>
<comment type="similarity">
    <text evidence="1 7">Belongs to the class-II aminoacyl-tRNA synthetase family. Type 1 subfamily.</text>
</comment>
<protein>
    <recommendedName>
        <fullName evidence="7">Aspartate--tRNA ligase</fullName>
        <ecNumber evidence="7">6.1.1.12</ecNumber>
    </recommendedName>
    <alternativeName>
        <fullName evidence="7">Aspartyl-tRNA synthetase</fullName>
        <shortName evidence="7">AspRS</shortName>
    </alternativeName>
</protein>
<comment type="caution">
    <text evidence="7">Lacks conserved residue(s) required for the propagation of feature annotation.</text>
</comment>
<organism evidence="9 10">
    <name type="scientific">Feifania hominis</name>
    <dbReference type="NCBI Taxonomy" id="2763660"/>
    <lineage>
        <taxon>Bacteria</taxon>
        <taxon>Bacillati</taxon>
        <taxon>Bacillota</taxon>
        <taxon>Clostridia</taxon>
        <taxon>Eubacteriales</taxon>
        <taxon>Feifaniaceae</taxon>
        <taxon>Feifania</taxon>
    </lineage>
</organism>
<dbReference type="InterPro" id="IPR006195">
    <property type="entry name" value="aa-tRNA-synth_II"/>
</dbReference>
<dbReference type="CDD" id="cd04317">
    <property type="entry name" value="EcAspRS_like_N"/>
    <property type="match status" value="1"/>
</dbReference>
<dbReference type="InterPro" id="IPR047090">
    <property type="entry name" value="AspRS_core"/>
</dbReference>
<sequence length="601" mass="68145">MAESFHGLHRTRYCAEFGVDNLGQTVTACGFVDNLRNLGGLLFISLRDRTGVVQCTVEQSQHPALYEKCSGVHGEYVLAVTGEVCRRSAEAVNPKMKTGEIEIIASDVRILSEAKTTPFEIVDHCNTNEELRLKYRYLDLRRPVMQQGIVLRSLAAKLTRDYFYSQGFLEIETPMLTKSTPEGARDYLVPSRVHKGSFYALPQSPQQYKQLLMLAGFDRYMQLVRCFRDEDLRADRQPEFTQIDLEMSFVDIDDVISVNEGFLKTVWRELLGIELETPFLRLPYREAMDRFGSDKPDLRFGFELRNLSDIVKNSGFKVFSGAVEAGGSVRAINVKGAAAKFSRKEIDSLGEYVKTYRAKGLAWIKWGDEMTSSFTKFLTEEETAAILRAMEAEQGDVIFVVADRDRVVFDALGALRCECARRLDLLKKDDFKFLWVTEFPLFEYSEEEDRFVAMHHPFTSPMEEDIDMLESAPEKVRAKAYDIVLNGTELGGGSIRIFQTDLQERMFKALGFTREQAYHQFGHLLNAFQYGTPPHGGMAYGFDRLMMLLTGKDSIRDVIPFPKVQNAAELMTSCPSDVSEQQLEELGIMLRPGVVPEGGEP</sequence>
<keyword evidence="3 7" id="KW-0547">Nucleotide-binding</keyword>
<dbReference type="RefSeq" id="WP_249300428.1">
    <property type="nucleotide sequence ID" value="NZ_JACRSP010000003.1"/>
</dbReference>
<dbReference type="GO" id="GO:0016740">
    <property type="term" value="F:transferase activity"/>
    <property type="evidence" value="ECO:0007669"/>
    <property type="project" value="UniProtKB-ARBA"/>
</dbReference>
<evidence type="ECO:0000256" key="5">
    <source>
        <dbReference type="ARBA" id="ARBA00022917"/>
    </source>
</evidence>
<name>A0A926DEX3_9FIRM</name>
<keyword evidence="10" id="KW-1185">Reference proteome</keyword>
<dbReference type="EMBL" id="JACRSP010000003">
    <property type="protein sequence ID" value="MBC8536587.1"/>
    <property type="molecule type" value="Genomic_DNA"/>
</dbReference>
<dbReference type="NCBIfam" id="NF001750">
    <property type="entry name" value="PRK00476.1"/>
    <property type="match status" value="1"/>
</dbReference>
<evidence type="ECO:0000256" key="2">
    <source>
        <dbReference type="ARBA" id="ARBA00022598"/>
    </source>
</evidence>
<evidence type="ECO:0000256" key="6">
    <source>
        <dbReference type="ARBA" id="ARBA00023146"/>
    </source>
</evidence>
<evidence type="ECO:0000256" key="4">
    <source>
        <dbReference type="ARBA" id="ARBA00022840"/>
    </source>
</evidence>
<dbReference type="InterPro" id="IPR004524">
    <property type="entry name" value="Asp-tRNA-ligase_1"/>
</dbReference>
<gene>
    <name evidence="7 9" type="primary">aspS</name>
    <name evidence="9" type="ORF">H8695_07805</name>
</gene>
<dbReference type="Gene3D" id="3.30.930.10">
    <property type="entry name" value="Bira Bifunctional Protein, Domain 2"/>
    <property type="match status" value="1"/>
</dbReference>
<evidence type="ECO:0000313" key="10">
    <source>
        <dbReference type="Proteomes" id="UP000620366"/>
    </source>
</evidence>
<evidence type="ECO:0000256" key="7">
    <source>
        <dbReference type="HAMAP-Rule" id="MF_00044"/>
    </source>
</evidence>
<dbReference type="Pfam" id="PF00152">
    <property type="entry name" value="tRNA-synt_2"/>
    <property type="match status" value="1"/>
</dbReference>
<feature type="binding site" evidence="7">
    <location>
        <position position="496"/>
    </location>
    <ligand>
        <name>L-aspartate</name>
        <dbReference type="ChEBI" id="CHEBI:29991"/>
    </ligand>
</feature>
<dbReference type="InterPro" id="IPR012340">
    <property type="entry name" value="NA-bd_OB-fold"/>
</dbReference>
<dbReference type="NCBIfam" id="TIGR00459">
    <property type="entry name" value="aspS_bact"/>
    <property type="match status" value="1"/>
</dbReference>
<feature type="binding site" evidence="7">
    <location>
        <position position="489"/>
    </location>
    <ligand>
        <name>ATP</name>
        <dbReference type="ChEBI" id="CHEBI:30616"/>
    </ligand>
</feature>
<feature type="binding site" evidence="7">
    <location>
        <begin position="228"/>
        <end position="230"/>
    </location>
    <ligand>
        <name>ATP</name>
        <dbReference type="ChEBI" id="CHEBI:30616"/>
    </ligand>
</feature>
<dbReference type="InterPro" id="IPR029351">
    <property type="entry name" value="GAD_dom"/>
</dbReference>
<keyword evidence="4 7" id="KW-0067">ATP-binding</keyword>
<feature type="binding site" evidence="7">
    <location>
        <position position="455"/>
    </location>
    <ligand>
        <name>L-aspartate</name>
        <dbReference type="ChEBI" id="CHEBI:29991"/>
    </ligand>
</feature>
<dbReference type="GO" id="GO:0006422">
    <property type="term" value="P:aspartyl-tRNA aminoacylation"/>
    <property type="evidence" value="ECO:0007669"/>
    <property type="project" value="UniProtKB-UniRule"/>
</dbReference>
<keyword evidence="7" id="KW-0963">Cytoplasm</keyword>
<comment type="function">
    <text evidence="7">Catalyzes the attachment of L-aspartate to tRNA(Asp) in a two-step reaction: L-aspartate is first activated by ATP to form Asp-AMP and then transferred to the acceptor end of tRNA(Asp).</text>
</comment>
<dbReference type="GO" id="GO:0005737">
    <property type="term" value="C:cytoplasm"/>
    <property type="evidence" value="ECO:0007669"/>
    <property type="project" value="UniProtKB-SubCell"/>
</dbReference>
<dbReference type="Pfam" id="PF01336">
    <property type="entry name" value="tRNA_anti-codon"/>
    <property type="match status" value="1"/>
</dbReference>
<dbReference type="PANTHER" id="PTHR22594:SF5">
    <property type="entry name" value="ASPARTATE--TRNA LIGASE, MITOCHONDRIAL"/>
    <property type="match status" value="1"/>
</dbReference>
<dbReference type="InterPro" id="IPR045864">
    <property type="entry name" value="aa-tRNA-synth_II/BPL/LPL"/>
</dbReference>
<comment type="caution">
    <text evidence="9">The sequence shown here is derived from an EMBL/GenBank/DDBJ whole genome shotgun (WGS) entry which is preliminary data.</text>
</comment>
<feature type="binding site" evidence="7">
    <location>
        <position position="228"/>
    </location>
    <ligand>
        <name>L-aspartate</name>
        <dbReference type="ChEBI" id="CHEBI:29991"/>
    </ligand>
</feature>
<feature type="binding site" evidence="7">
    <location>
        <begin position="541"/>
        <end position="544"/>
    </location>
    <ligand>
        <name>ATP</name>
        <dbReference type="ChEBI" id="CHEBI:30616"/>
    </ligand>
</feature>
<evidence type="ECO:0000313" key="9">
    <source>
        <dbReference type="EMBL" id="MBC8536587.1"/>
    </source>
</evidence>
<reference evidence="9" key="1">
    <citation type="submission" date="2020-08" db="EMBL/GenBank/DDBJ databases">
        <title>Genome public.</title>
        <authorList>
            <person name="Liu C."/>
            <person name="Sun Q."/>
        </authorList>
    </citation>
    <scope>NUCLEOTIDE SEQUENCE</scope>
    <source>
        <strain evidence="9">BX7</strain>
    </source>
</reference>
<comment type="subcellular location">
    <subcellularLocation>
        <location evidence="7">Cytoplasm</location>
    </subcellularLocation>
</comment>
<feature type="region of interest" description="Aspartate" evidence="7">
    <location>
        <begin position="206"/>
        <end position="209"/>
    </location>
</feature>
<dbReference type="SUPFAM" id="SSF50249">
    <property type="entry name" value="Nucleic acid-binding proteins"/>
    <property type="match status" value="1"/>
</dbReference>
<comment type="catalytic activity">
    <reaction evidence="7">
        <text>tRNA(Asp) + L-aspartate + ATP = L-aspartyl-tRNA(Asp) + AMP + diphosphate</text>
        <dbReference type="Rhea" id="RHEA:19649"/>
        <dbReference type="Rhea" id="RHEA-COMP:9660"/>
        <dbReference type="Rhea" id="RHEA-COMP:9678"/>
        <dbReference type="ChEBI" id="CHEBI:29991"/>
        <dbReference type="ChEBI" id="CHEBI:30616"/>
        <dbReference type="ChEBI" id="CHEBI:33019"/>
        <dbReference type="ChEBI" id="CHEBI:78442"/>
        <dbReference type="ChEBI" id="CHEBI:78516"/>
        <dbReference type="ChEBI" id="CHEBI:456215"/>
        <dbReference type="EC" id="6.1.1.12"/>
    </reaction>
</comment>
<dbReference type="CDD" id="cd00777">
    <property type="entry name" value="AspRS_core"/>
    <property type="match status" value="1"/>
</dbReference>
<dbReference type="HAMAP" id="MF_00044">
    <property type="entry name" value="Asp_tRNA_synth_type1"/>
    <property type="match status" value="1"/>
</dbReference>
<dbReference type="GO" id="GO:0004815">
    <property type="term" value="F:aspartate-tRNA ligase activity"/>
    <property type="evidence" value="ECO:0007669"/>
    <property type="project" value="UniProtKB-UniRule"/>
</dbReference>
<keyword evidence="5 7" id="KW-0648">Protein biosynthesis</keyword>
<keyword evidence="2 7" id="KW-0436">Ligase</keyword>
<dbReference type="PRINTS" id="PR01042">
    <property type="entry name" value="TRNASYNTHASP"/>
</dbReference>
<proteinExistence type="inferred from homology"/>
<keyword evidence="6 7" id="KW-0030">Aminoacyl-tRNA synthetase</keyword>
<accession>A0A926DEX3</accession>
<dbReference type="InterPro" id="IPR004364">
    <property type="entry name" value="Aa-tRNA-synt_II"/>
</dbReference>
<dbReference type="Proteomes" id="UP000620366">
    <property type="component" value="Unassembled WGS sequence"/>
</dbReference>